<evidence type="ECO:0000256" key="1">
    <source>
        <dbReference type="SAM" id="MobiDB-lite"/>
    </source>
</evidence>
<feature type="region of interest" description="Disordered" evidence="1">
    <location>
        <begin position="1"/>
        <end position="42"/>
    </location>
</feature>
<keyword evidence="3" id="KW-1185">Reference proteome</keyword>
<comment type="caution">
    <text evidence="2">The sequence shown here is derived from an EMBL/GenBank/DDBJ whole genome shotgun (WGS) entry which is preliminary data.</text>
</comment>
<reference evidence="2 3" key="1">
    <citation type="submission" date="2015-07" db="EMBL/GenBank/DDBJ databases">
        <title>Comparative genomics of the Sigatoka disease complex on banana suggests a link between parallel evolutionary changes in Pseudocercospora fijiensis and Pseudocercospora eumusae and increased virulence on the banana host.</title>
        <authorList>
            <person name="Chang T.-C."/>
            <person name="Salvucci A."/>
            <person name="Crous P.W."/>
            <person name="Stergiopoulos I."/>
        </authorList>
    </citation>
    <scope>NUCLEOTIDE SEQUENCE [LARGE SCALE GENOMIC DNA]</scope>
    <source>
        <strain evidence="2 3">CBS 114824</strain>
    </source>
</reference>
<evidence type="ECO:0000313" key="3">
    <source>
        <dbReference type="Proteomes" id="UP000070133"/>
    </source>
</evidence>
<dbReference type="AlphaFoldDB" id="A0A139GVW9"/>
<proteinExistence type="predicted"/>
<gene>
    <name evidence="2" type="ORF">AC578_7039</name>
</gene>
<evidence type="ECO:0000313" key="2">
    <source>
        <dbReference type="EMBL" id="KXS94326.1"/>
    </source>
</evidence>
<organism evidence="2 3">
    <name type="scientific">Pseudocercospora eumusae</name>
    <dbReference type="NCBI Taxonomy" id="321146"/>
    <lineage>
        <taxon>Eukaryota</taxon>
        <taxon>Fungi</taxon>
        <taxon>Dikarya</taxon>
        <taxon>Ascomycota</taxon>
        <taxon>Pezizomycotina</taxon>
        <taxon>Dothideomycetes</taxon>
        <taxon>Dothideomycetidae</taxon>
        <taxon>Mycosphaerellales</taxon>
        <taxon>Mycosphaerellaceae</taxon>
        <taxon>Pseudocercospora</taxon>
    </lineage>
</organism>
<protein>
    <submittedName>
        <fullName evidence="2">Uncharacterized protein</fullName>
    </submittedName>
</protein>
<accession>A0A139GVW9</accession>
<name>A0A139GVW9_9PEZI</name>
<dbReference type="EMBL" id="LFZN01000299">
    <property type="protein sequence ID" value="KXS94326.1"/>
    <property type="molecule type" value="Genomic_DNA"/>
</dbReference>
<feature type="compositionally biased region" description="Acidic residues" evidence="1">
    <location>
        <begin position="9"/>
        <end position="19"/>
    </location>
</feature>
<sequence>MSGSKELDSLDCSENDDDSLSSYTIYSSAASDDDSPEADEKRRIRQELDDAAFAELAEERAKERKERHKELLSVIEEWLCAFGTHSPKARVEVLEEYFYDQDIPWSFWQPA</sequence>
<feature type="compositionally biased region" description="Low complexity" evidence="1">
    <location>
        <begin position="20"/>
        <end position="30"/>
    </location>
</feature>
<dbReference type="Proteomes" id="UP000070133">
    <property type="component" value="Unassembled WGS sequence"/>
</dbReference>